<keyword evidence="14" id="KW-1185">Reference proteome</keyword>
<evidence type="ECO:0000256" key="10">
    <source>
        <dbReference type="SAM" id="Phobius"/>
    </source>
</evidence>
<dbReference type="InterPro" id="IPR036640">
    <property type="entry name" value="ABC1_TM_sf"/>
</dbReference>
<dbReference type="FunFam" id="1.20.1560.10:FF:000013">
    <property type="entry name" value="ABC transporter C family member 2"/>
    <property type="match status" value="1"/>
</dbReference>
<feature type="transmembrane region" description="Helical" evidence="10">
    <location>
        <begin position="194"/>
        <end position="213"/>
    </location>
</feature>
<evidence type="ECO:0000313" key="14">
    <source>
        <dbReference type="Proteomes" id="UP000807306"/>
    </source>
</evidence>
<dbReference type="PROSITE" id="PS50929">
    <property type="entry name" value="ABC_TM1F"/>
    <property type="match status" value="2"/>
</dbReference>
<feature type="transmembrane region" description="Helical" evidence="10">
    <location>
        <begin position="307"/>
        <end position="328"/>
    </location>
</feature>
<evidence type="ECO:0000256" key="5">
    <source>
        <dbReference type="ARBA" id="ARBA00022741"/>
    </source>
</evidence>
<dbReference type="CDD" id="cd03250">
    <property type="entry name" value="ABCC_MRP_domain1"/>
    <property type="match status" value="1"/>
</dbReference>
<name>A0A9P6E340_9AGAR</name>
<dbReference type="GO" id="GO:0016887">
    <property type="term" value="F:ATP hydrolysis activity"/>
    <property type="evidence" value="ECO:0007669"/>
    <property type="project" value="InterPro"/>
</dbReference>
<dbReference type="GO" id="GO:0140359">
    <property type="term" value="F:ABC-type transporter activity"/>
    <property type="evidence" value="ECO:0007669"/>
    <property type="project" value="InterPro"/>
</dbReference>
<evidence type="ECO:0000259" key="11">
    <source>
        <dbReference type="PROSITE" id="PS50893"/>
    </source>
</evidence>
<evidence type="ECO:0000313" key="13">
    <source>
        <dbReference type="EMBL" id="KAF9521634.1"/>
    </source>
</evidence>
<accession>A0A9P6E340</accession>
<dbReference type="EMBL" id="MU158009">
    <property type="protein sequence ID" value="KAF9521634.1"/>
    <property type="molecule type" value="Genomic_DNA"/>
</dbReference>
<dbReference type="InterPro" id="IPR011527">
    <property type="entry name" value="ABC1_TM_dom"/>
</dbReference>
<comment type="caution">
    <text evidence="13">The sequence shown here is derived from an EMBL/GenBank/DDBJ whole genome shotgun (WGS) entry which is preliminary data.</text>
</comment>
<dbReference type="CDD" id="cd18604">
    <property type="entry name" value="ABC_6TM_VMR1_D2_like"/>
    <property type="match status" value="1"/>
</dbReference>
<protein>
    <recommendedName>
        <fullName evidence="15">P-loop containing nucleoside triphosphate hydrolase protein</fullName>
    </recommendedName>
</protein>
<evidence type="ECO:0000256" key="4">
    <source>
        <dbReference type="ARBA" id="ARBA00022737"/>
    </source>
</evidence>
<feature type="domain" description="ABC transporter" evidence="11">
    <location>
        <begin position="1264"/>
        <end position="1501"/>
    </location>
</feature>
<keyword evidence="4" id="KW-0677">Repeat</keyword>
<evidence type="ECO:0000256" key="7">
    <source>
        <dbReference type="ARBA" id="ARBA00022989"/>
    </source>
</evidence>
<dbReference type="InterPro" id="IPR003439">
    <property type="entry name" value="ABC_transporter-like_ATP-bd"/>
</dbReference>
<comment type="subcellular location">
    <subcellularLocation>
        <location evidence="1">Membrane</location>
        <topology evidence="1">Multi-pass membrane protein</topology>
    </subcellularLocation>
</comment>
<feature type="transmembrane region" description="Helical" evidence="10">
    <location>
        <begin position="472"/>
        <end position="491"/>
    </location>
</feature>
<dbReference type="Pfam" id="PF00664">
    <property type="entry name" value="ABC_membrane"/>
    <property type="match status" value="2"/>
</dbReference>
<keyword evidence="8 10" id="KW-0472">Membrane</keyword>
<keyword evidence="3 10" id="KW-0812">Transmembrane</keyword>
<dbReference type="GO" id="GO:0005524">
    <property type="term" value="F:ATP binding"/>
    <property type="evidence" value="ECO:0007669"/>
    <property type="project" value="UniProtKB-KW"/>
</dbReference>
<reference evidence="13" key="1">
    <citation type="submission" date="2020-11" db="EMBL/GenBank/DDBJ databases">
        <authorList>
            <consortium name="DOE Joint Genome Institute"/>
            <person name="Ahrendt S."/>
            <person name="Riley R."/>
            <person name="Andreopoulos W."/>
            <person name="Labutti K."/>
            <person name="Pangilinan J."/>
            <person name="Ruiz-Duenas F.J."/>
            <person name="Barrasa J.M."/>
            <person name="Sanchez-Garcia M."/>
            <person name="Camarero S."/>
            <person name="Miyauchi S."/>
            <person name="Serrano A."/>
            <person name="Linde D."/>
            <person name="Babiker R."/>
            <person name="Drula E."/>
            <person name="Ayuso-Fernandez I."/>
            <person name="Pacheco R."/>
            <person name="Padilla G."/>
            <person name="Ferreira P."/>
            <person name="Barriuso J."/>
            <person name="Kellner H."/>
            <person name="Castanera R."/>
            <person name="Alfaro M."/>
            <person name="Ramirez L."/>
            <person name="Pisabarro A.G."/>
            <person name="Kuo A."/>
            <person name="Tritt A."/>
            <person name="Lipzen A."/>
            <person name="He G."/>
            <person name="Yan M."/>
            <person name="Ng V."/>
            <person name="Cullen D."/>
            <person name="Martin F."/>
            <person name="Rosso M.-N."/>
            <person name="Henrissat B."/>
            <person name="Hibbett D."/>
            <person name="Martinez A.T."/>
            <person name="Grigoriev I.V."/>
        </authorList>
    </citation>
    <scope>NUCLEOTIDE SEQUENCE</scope>
    <source>
        <strain evidence="13">CBS 506.95</strain>
    </source>
</reference>
<evidence type="ECO:0000256" key="2">
    <source>
        <dbReference type="ARBA" id="ARBA00022448"/>
    </source>
</evidence>
<dbReference type="FunFam" id="3.40.50.300:FF:000838">
    <property type="entry name" value="ABC multidrug transporter (Eurofung)"/>
    <property type="match status" value="1"/>
</dbReference>
<feature type="transmembrane region" description="Helical" evidence="10">
    <location>
        <begin position="988"/>
        <end position="1009"/>
    </location>
</feature>
<dbReference type="PANTHER" id="PTHR24223:SF356">
    <property type="entry name" value="ATP-BINDING CASSETTE TRANSPORTER ABC4"/>
    <property type="match status" value="1"/>
</dbReference>
<dbReference type="Proteomes" id="UP000807306">
    <property type="component" value="Unassembled WGS sequence"/>
</dbReference>
<dbReference type="Gene3D" id="3.40.50.300">
    <property type="entry name" value="P-loop containing nucleotide triphosphate hydrolases"/>
    <property type="match status" value="2"/>
</dbReference>
<dbReference type="SMART" id="SM00382">
    <property type="entry name" value="AAA"/>
    <property type="match status" value="2"/>
</dbReference>
<dbReference type="PANTHER" id="PTHR24223">
    <property type="entry name" value="ATP-BINDING CASSETTE SUB-FAMILY C"/>
    <property type="match status" value="1"/>
</dbReference>
<evidence type="ECO:0000256" key="3">
    <source>
        <dbReference type="ARBA" id="ARBA00022692"/>
    </source>
</evidence>
<feature type="transmembrane region" description="Helical" evidence="10">
    <location>
        <begin position="99"/>
        <end position="117"/>
    </location>
</feature>
<feature type="transmembrane region" description="Helical" evidence="10">
    <location>
        <begin position="32"/>
        <end position="52"/>
    </location>
</feature>
<keyword evidence="7 10" id="KW-1133">Transmembrane helix</keyword>
<dbReference type="GO" id="GO:0016020">
    <property type="term" value="C:membrane"/>
    <property type="evidence" value="ECO:0007669"/>
    <property type="project" value="UniProtKB-SubCell"/>
</dbReference>
<feature type="domain" description="ABC transmembrane type-1" evidence="12">
    <location>
        <begin position="310"/>
        <end position="614"/>
    </location>
</feature>
<feature type="transmembrane region" description="Helical" evidence="10">
    <location>
        <begin position="348"/>
        <end position="369"/>
    </location>
</feature>
<keyword evidence="5" id="KW-0547">Nucleotide-binding</keyword>
<feature type="transmembrane region" description="Helical" evidence="10">
    <location>
        <begin position="129"/>
        <end position="152"/>
    </location>
</feature>
<evidence type="ECO:0000256" key="9">
    <source>
        <dbReference type="SAM" id="MobiDB-lite"/>
    </source>
</evidence>
<dbReference type="InterPro" id="IPR003593">
    <property type="entry name" value="AAA+_ATPase"/>
</dbReference>
<keyword evidence="2" id="KW-0813">Transport</keyword>
<feature type="region of interest" description="Disordered" evidence="9">
    <location>
        <begin position="400"/>
        <end position="420"/>
    </location>
</feature>
<sequence>MMNKRFHSTFQLVLQVGSSYNRLVDLNLQPDLNFIPCAATSISIFILGFQIFHNRFRRGREDTQAAGSGSLLLSSNGSRLFRSSLREKNNRKLILSSRIVHLLGNILLLSVALYHWSLRDTTLESWAGFVPRLCAIYTYTTVLSTTALLTSGKWSRVAAQHAKFVLLVVLSNHIYRNIWPLATYTRHPLDRGAFVWVNLTLLVITSVVIPLFTPRKHVSHNQKEPDAINPEKTASNFSLATFSFLNPVISGAGRGRHLSNDDLPPLCNEDESTKLMELALPLFHPLSGAANHTRIVWSLLSIFRWDYFRMAIYLIIQTISSFAAPIAINRLVAALEVGSSSSTIRPWLWVLLLFIGPLSVSLSFQQYSFAAGKVSVRMKAILTQLLLEQSLRTRVNATTSDEGLGHQSSDDSDSDTENHSKSKVNFVGRLNTLVTVDMENIVAAKEFLMVVLQTPLELSLAIAFLYTVLDWSAFVGLGCIAVLSPVPGYIARKIQSISKRKMEKTDARVEATTEFVGVLRMIKMFGWGKKMKESLDTTREEELKWIFKDKMTILLNNVVNYCIPILTMLATFGSYTLIAKQPLTPSKVFSSMAVIDVVRNLLHRTSWVVGDMMRANVSLKRVEEYLYNTDILEDLSAFMMASTNDGSVDEIEIQDTGFHWSNGKRSGDVPTPSESFMLQVNGRLTFKKNAINLIIGSTGSGKTSLLMALLGEMQNVQLQSVSWFKFPRTGGIAYAAQESWVQNATIRENILFGTPFDEERYRKVLYQCCLDRDFALFTAGDQTEVGEQGITLSGGQKARITLARAVYSNAQTVLLDDILAALDVQTAAHIVKECFQGDVLSGRTVLLVTHNITLTAPIADCIVTIDASGKVHEAENVQILVEQEQESPKQNGPQQEQYDEEKKFINPELTANGTLILSEDVDVGHVSWSSIRLLLSTLGGAHPVVFFVSWILGIVLMHTSSTAALWYLGVWGTQYETKDPSDAHVSRYLGTYAAVLLSGVVIYGVAATIFHRGSQRASRMIYSRLIDSVLSATFRWLDETPTSRILARCTQDIGSVDITLAWAFYQLAELLVFMLLKLGGPTIFTPIFLLPAFVALAFGWHLGSIYLKVQLPVKRQLGKASAPILAHVNATLHGLVSIRAFGVQQRFKKQSMEHIDNFTRLSRTSLNLNSWIAIRSDFIGAALPALLATYLISTKNVAAANTGFSLTTSVEFCAGILWLARSWNEFEVVSNSLERIRAYLNIEHESKDAKLKNLPGAWPKSGELNVQRLSARYSKEGSEILHDLTFHVNSGERIGIIGRTGSGKSSLTLSLLRCILVQGEVLYDGVRTSDIDIEVLRSNITIIPQVPELLNGTLRRNLDPFEQYDDMVLHHALRDAGFYALQLNEESARLTLDSKIASGGKNLSIGQKQIIALARALVRDSKILILDEATSSIDHETDNIIQKSLRQNGGTDRTALIVAHRLKTIMDADKVMVLDEGCIVQYDSPKILPQQDGLFKEMVDASEDKAVLYSIANMSKSP</sequence>
<dbReference type="SUPFAM" id="SSF90123">
    <property type="entry name" value="ABC transporter transmembrane region"/>
    <property type="match status" value="2"/>
</dbReference>
<dbReference type="InterPro" id="IPR027417">
    <property type="entry name" value="P-loop_NTPase"/>
</dbReference>
<evidence type="ECO:0000256" key="1">
    <source>
        <dbReference type="ARBA" id="ARBA00004141"/>
    </source>
</evidence>
<dbReference type="PROSITE" id="PS00211">
    <property type="entry name" value="ABC_TRANSPORTER_1"/>
    <property type="match status" value="1"/>
</dbReference>
<feature type="domain" description="ABC transporter" evidence="11">
    <location>
        <begin position="664"/>
        <end position="892"/>
    </location>
</feature>
<evidence type="ECO:0000256" key="6">
    <source>
        <dbReference type="ARBA" id="ARBA00022840"/>
    </source>
</evidence>
<dbReference type="Gene3D" id="1.20.1560.10">
    <property type="entry name" value="ABC transporter type 1, transmembrane domain"/>
    <property type="match status" value="2"/>
</dbReference>
<dbReference type="SUPFAM" id="SSF52540">
    <property type="entry name" value="P-loop containing nucleoside triphosphate hydrolases"/>
    <property type="match status" value="2"/>
</dbReference>
<keyword evidence="6" id="KW-0067">ATP-binding</keyword>
<dbReference type="OrthoDB" id="6500128at2759"/>
<dbReference type="CDD" id="cd18596">
    <property type="entry name" value="ABC_6TM_VMR1_D1_like"/>
    <property type="match status" value="1"/>
</dbReference>
<evidence type="ECO:0008006" key="15">
    <source>
        <dbReference type="Google" id="ProtNLM"/>
    </source>
</evidence>
<feature type="transmembrane region" description="Helical" evidence="10">
    <location>
        <begin position="1083"/>
        <end position="1102"/>
    </location>
</feature>
<feature type="transmembrane region" description="Helical" evidence="10">
    <location>
        <begin position="1058"/>
        <end position="1076"/>
    </location>
</feature>
<evidence type="ECO:0000256" key="8">
    <source>
        <dbReference type="ARBA" id="ARBA00023136"/>
    </source>
</evidence>
<feature type="transmembrane region" description="Helical" evidence="10">
    <location>
        <begin position="447"/>
        <end position="466"/>
    </location>
</feature>
<feature type="transmembrane region" description="Helical" evidence="10">
    <location>
        <begin position="944"/>
        <end position="968"/>
    </location>
</feature>
<dbReference type="InterPro" id="IPR050173">
    <property type="entry name" value="ABC_transporter_C-like"/>
</dbReference>
<dbReference type="PROSITE" id="PS50893">
    <property type="entry name" value="ABC_TRANSPORTER_2"/>
    <property type="match status" value="2"/>
</dbReference>
<dbReference type="CDD" id="cd03244">
    <property type="entry name" value="ABCC_MRP_domain2"/>
    <property type="match status" value="1"/>
</dbReference>
<proteinExistence type="predicted"/>
<feature type="transmembrane region" description="Helical" evidence="10">
    <location>
        <begin position="164"/>
        <end position="182"/>
    </location>
</feature>
<dbReference type="Pfam" id="PF00005">
    <property type="entry name" value="ABC_tran"/>
    <property type="match status" value="2"/>
</dbReference>
<organism evidence="13 14">
    <name type="scientific">Crepidotus variabilis</name>
    <dbReference type="NCBI Taxonomy" id="179855"/>
    <lineage>
        <taxon>Eukaryota</taxon>
        <taxon>Fungi</taxon>
        <taxon>Dikarya</taxon>
        <taxon>Basidiomycota</taxon>
        <taxon>Agaricomycotina</taxon>
        <taxon>Agaricomycetes</taxon>
        <taxon>Agaricomycetidae</taxon>
        <taxon>Agaricales</taxon>
        <taxon>Agaricineae</taxon>
        <taxon>Crepidotaceae</taxon>
        <taxon>Crepidotus</taxon>
    </lineage>
</organism>
<feature type="domain" description="ABC transmembrane type-1" evidence="12">
    <location>
        <begin position="946"/>
        <end position="1227"/>
    </location>
</feature>
<dbReference type="InterPro" id="IPR017871">
    <property type="entry name" value="ABC_transporter-like_CS"/>
</dbReference>
<evidence type="ECO:0000259" key="12">
    <source>
        <dbReference type="PROSITE" id="PS50929"/>
    </source>
</evidence>
<gene>
    <name evidence="13" type="ORF">CPB83DRAFT_865377</name>
</gene>